<evidence type="ECO:0000259" key="24">
    <source>
        <dbReference type="Pfam" id="PF03061"/>
    </source>
</evidence>
<dbReference type="GO" id="GO:0016020">
    <property type="term" value="C:membrane"/>
    <property type="evidence" value="ECO:0007669"/>
    <property type="project" value="UniProtKB-SubCell"/>
</dbReference>
<comment type="caution">
    <text evidence="25">The sequence shown here is derived from an EMBL/GenBank/DDBJ whole genome shotgun (WGS) entry which is preliminary data.</text>
</comment>
<keyword evidence="10" id="KW-0443">Lipid metabolism</keyword>
<dbReference type="EMBL" id="JACHGJ010000002">
    <property type="protein sequence ID" value="MBB6479833.1"/>
    <property type="molecule type" value="Genomic_DNA"/>
</dbReference>
<evidence type="ECO:0000256" key="8">
    <source>
        <dbReference type="ARBA" id="ARBA00022832"/>
    </source>
</evidence>
<evidence type="ECO:0000256" key="6">
    <source>
        <dbReference type="ARBA" id="ARBA00022703"/>
    </source>
</evidence>
<reference evidence="25 26" key="1">
    <citation type="submission" date="2020-08" db="EMBL/GenBank/DDBJ databases">
        <title>Genomic Encyclopedia of Type Strains, Phase IV (KMG-IV): sequencing the most valuable type-strain genomes for metagenomic binning, comparative biology and taxonomic classification.</title>
        <authorList>
            <person name="Goeker M."/>
        </authorList>
    </citation>
    <scope>NUCLEOTIDE SEQUENCE [LARGE SCALE GENOMIC DNA]</scope>
    <source>
        <strain evidence="25 26">DSM 2461</strain>
    </source>
</reference>
<dbReference type="CDD" id="cd03443">
    <property type="entry name" value="PaaI_thioesterase"/>
    <property type="match status" value="1"/>
</dbReference>
<keyword evidence="7" id="KW-0378">Hydrolase</keyword>
<evidence type="ECO:0000256" key="12">
    <source>
        <dbReference type="ARBA" id="ARBA00023273"/>
    </source>
</evidence>
<dbReference type="SUPFAM" id="SSF54637">
    <property type="entry name" value="Thioesterase/thiol ester dehydrase-isomerase"/>
    <property type="match status" value="1"/>
</dbReference>
<keyword evidence="9" id="KW-0809">Transit peptide</keyword>
<name>A0A841R7K0_9SPIO</name>
<evidence type="ECO:0000256" key="9">
    <source>
        <dbReference type="ARBA" id="ARBA00022946"/>
    </source>
</evidence>
<sequence>MKYTIKSKQNNSKMCLVCGTDNNLSLKARFYETENDEVVALFTPRDHHQSYPDRLHGGMASAILDEIIGRAIMSRYEDTVWGVTAELTLRYKKPVPLNQELKVVGRITSERGAIFEGSGEIILPDGQVAVSATGKYLKMAIDKISSKEFADNEWFLVDDETPVDEVEV</sequence>
<organism evidence="25 26">
    <name type="scientific">Spirochaeta isovalerica</name>
    <dbReference type="NCBI Taxonomy" id="150"/>
    <lineage>
        <taxon>Bacteria</taxon>
        <taxon>Pseudomonadati</taxon>
        <taxon>Spirochaetota</taxon>
        <taxon>Spirochaetia</taxon>
        <taxon>Spirochaetales</taxon>
        <taxon>Spirochaetaceae</taxon>
        <taxon>Spirochaeta</taxon>
    </lineage>
</organism>
<comment type="catalytic activity">
    <reaction evidence="23">
        <text>tetradecanoyl-CoA + H2O = tetradecanoate + CoA + H(+)</text>
        <dbReference type="Rhea" id="RHEA:40119"/>
        <dbReference type="ChEBI" id="CHEBI:15377"/>
        <dbReference type="ChEBI" id="CHEBI:15378"/>
        <dbReference type="ChEBI" id="CHEBI:30807"/>
        <dbReference type="ChEBI" id="CHEBI:57287"/>
        <dbReference type="ChEBI" id="CHEBI:57385"/>
    </reaction>
    <physiologicalReaction direction="left-to-right" evidence="23">
        <dbReference type="Rhea" id="RHEA:40120"/>
    </physiologicalReaction>
</comment>
<proteinExistence type="inferred from homology"/>
<keyword evidence="5" id="KW-0963">Cytoplasm</keyword>
<evidence type="ECO:0000256" key="21">
    <source>
        <dbReference type="ARBA" id="ARBA00047969"/>
    </source>
</evidence>
<dbReference type="GO" id="GO:0016790">
    <property type="term" value="F:thiolester hydrolase activity"/>
    <property type="evidence" value="ECO:0007669"/>
    <property type="project" value="UniProtKB-ARBA"/>
</dbReference>
<dbReference type="Proteomes" id="UP000587760">
    <property type="component" value="Unassembled WGS sequence"/>
</dbReference>
<comment type="catalytic activity">
    <reaction evidence="14">
        <text>(9Z)-octadecenoyl-CoA + H2O = (9Z)-octadecenoate + CoA + H(+)</text>
        <dbReference type="Rhea" id="RHEA:40139"/>
        <dbReference type="ChEBI" id="CHEBI:15377"/>
        <dbReference type="ChEBI" id="CHEBI:15378"/>
        <dbReference type="ChEBI" id="CHEBI:30823"/>
        <dbReference type="ChEBI" id="CHEBI:57287"/>
        <dbReference type="ChEBI" id="CHEBI:57387"/>
    </reaction>
    <physiologicalReaction direction="left-to-right" evidence="14">
        <dbReference type="Rhea" id="RHEA:40140"/>
    </physiologicalReaction>
</comment>
<dbReference type="InterPro" id="IPR052365">
    <property type="entry name" value="THEM4/THEM5_acyl-CoA_thioest"/>
</dbReference>
<dbReference type="AlphaFoldDB" id="A0A841R7K0"/>
<comment type="catalytic activity">
    <reaction evidence="13">
        <text>(5Z,8Z,11Z,14Z)-eicosatetraenoyl-CoA + H2O = (5Z,8Z,11Z,14Z)-eicosatetraenoate + CoA + H(+)</text>
        <dbReference type="Rhea" id="RHEA:40151"/>
        <dbReference type="ChEBI" id="CHEBI:15377"/>
        <dbReference type="ChEBI" id="CHEBI:15378"/>
        <dbReference type="ChEBI" id="CHEBI:32395"/>
        <dbReference type="ChEBI" id="CHEBI:57287"/>
        <dbReference type="ChEBI" id="CHEBI:57368"/>
    </reaction>
    <physiologicalReaction direction="left-to-right" evidence="13">
        <dbReference type="Rhea" id="RHEA:40152"/>
    </physiologicalReaction>
</comment>
<evidence type="ECO:0000313" key="26">
    <source>
        <dbReference type="Proteomes" id="UP000587760"/>
    </source>
</evidence>
<evidence type="ECO:0000256" key="15">
    <source>
        <dbReference type="ARBA" id="ARBA00038456"/>
    </source>
</evidence>
<comment type="similarity">
    <text evidence="15">Belongs to the THEM4/THEM5 thioesterase family.</text>
</comment>
<keyword evidence="12" id="KW-0966">Cell projection</keyword>
<evidence type="ECO:0000256" key="7">
    <source>
        <dbReference type="ARBA" id="ARBA00022801"/>
    </source>
</evidence>
<dbReference type="InterPro" id="IPR029069">
    <property type="entry name" value="HotDog_dom_sf"/>
</dbReference>
<keyword evidence="8" id="KW-0276">Fatty acid metabolism</keyword>
<dbReference type="GO" id="GO:0006631">
    <property type="term" value="P:fatty acid metabolic process"/>
    <property type="evidence" value="ECO:0007669"/>
    <property type="project" value="UniProtKB-KW"/>
</dbReference>
<evidence type="ECO:0000256" key="2">
    <source>
        <dbReference type="ARBA" id="ARBA00004496"/>
    </source>
</evidence>
<evidence type="ECO:0000256" key="16">
    <source>
        <dbReference type="ARBA" id="ARBA00038848"/>
    </source>
</evidence>
<evidence type="ECO:0000256" key="22">
    <source>
        <dbReference type="ARBA" id="ARBA00048074"/>
    </source>
</evidence>
<evidence type="ECO:0000256" key="23">
    <source>
        <dbReference type="ARBA" id="ARBA00048180"/>
    </source>
</evidence>
<evidence type="ECO:0000256" key="19">
    <source>
        <dbReference type="ARBA" id="ARBA00047588"/>
    </source>
</evidence>
<dbReference type="GO" id="GO:0005737">
    <property type="term" value="C:cytoplasm"/>
    <property type="evidence" value="ECO:0007669"/>
    <property type="project" value="UniProtKB-SubCell"/>
</dbReference>
<accession>A0A841R7K0</accession>
<keyword evidence="6" id="KW-0053">Apoptosis</keyword>
<evidence type="ECO:0000256" key="3">
    <source>
        <dbReference type="ARBA" id="ARBA00004632"/>
    </source>
</evidence>
<keyword evidence="4" id="KW-1003">Cell membrane</keyword>
<keyword evidence="26" id="KW-1185">Reference proteome</keyword>
<gene>
    <name evidence="25" type="ORF">HNR50_001491</name>
</gene>
<dbReference type="RefSeq" id="WP_184745414.1">
    <property type="nucleotide sequence ID" value="NZ_JACHGJ010000002.1"/>
</dbReference>
<dbReference type="PANTHER" id="PTHR12418:SF19">
    <property type="entry name" value="ACYL-COENZYME A THIOESTERASE THEM4"/>
    <property type="match status" value="1"/>
</dbReference>
<comment type="subcellular location">
    <subcellularLocation>
        <location evidence="3">Cell projection</location>
        <location evidence="3">Ruffle membrane</location>
    </subcellularLocation>
    <subcellularLocation>
        <location evidence="2">Cytoplasm</location>
    </subcellularLocation>
    <subcellularLocation>
        <location evidence="1">Membrane</location>
        <topology evidence="1">Peripheral membrane protein</topology>
    </subcellularLocation>
</comment>
<comment type="catalytic activity">
    <reaction evidence="20">
        <text>hexadecanoyl-CoA + H2O = hexadecanoate + CoA + H(+)</text>
        <dbReference type="Rhea" id="RHEA:16645"/>
        <dbReference type="ChEBI" id="CHEBI:7896"/>
        <dbReference type="ChEBI" id="CHEBI:15377"/>
        <dbReference type="ChEBI" id="CHEBI:15378"/>
        <dbReference type="ChEBI" id="CHEBI:57287"/>
        <dbReference type="ChEBI" id="CHEBI:57379"/>
        <dbReference type="EC" id="3.1.2.2"/>
    </reaction>
    <physiologicalReaction direction="left-to-right" evidence="20">
        <dbReference type="Rhea" id="RHEA:16646"/>
    </physiologicalReaction>
</comment>
<feature type="domain" description="Thioesterase" evidence="24">
    <location>
        <begin position="55"/>
        <end position="128"/>
    </location>
</feature>
<evidence type="ECO:0000256" key="1">
    <source>
        <dbReference type="ARBA" id="ARBA00004170"/>
    </source>
</evidence>
<evidence type="ECO:0000256" key="17">
    <source>
        <dbReference type="ARBA" id="ARBA00040123"/>
    </source>
</evidence>
<dbReference type="PANTHER" id="PTHR12418">
    <property type="entry name" value="ACYL-COENZYME A THIOESTERASE THEM4"/>
    <property type="match status" value="1"/>
</dbReference>
<comment type="catalytic activity">
    <reaction evidence="22">
        <text>dodecanoyl-CoA + H2O = dodecanoate + CoA + H(+)</text>
        <dbReference type="Rhea" id="RHEA:30135"/>
        <dbReference type="ChEBI" id="CHEBI:15377"/>
        <dbReference type="ChEBI" id="CHEBI:15378"/>
        <dbReference type="ChEBI" id="CHEBI:18262"/>
        <dbReference type="ChEBI" id="CHEBI:57287"/>
        <dbReference type="ChEBI" id="CHEBI:57375"/>
    </reaction>
    <physiologicalReaction direction="left-to-right" evidence="22">
        <dbReference type="Rhea" id="RHEA:30136"/>
    </physiologicalReaction>
</comment>
<evidence type="ECO:0000256" key="14">
    <source>
        <dbReference type="ARBA" id="ARBA00037002"/>
    </source>
</evidence>
<dbReference type="EC" id="3.1.2.2" evidence="16"/>
<evidence type="ECO:0000256" key="10">
    <source>
        <dbReference type="ARBA" id="ARBA00023098"/>
    </source>
</evidence>
<evidence type="ECO:0000256" key="5">
    <source>
        <dbReference type="ARBA" id="ARBA00022490"/>
    </source>
</evidence>
<evidence type="ECO:0000256" key="11">
    <source>
        <dbReference type="ARBA" id="ARBA00023136"/>
    </source>
</evidence>
<dbReference type="Pfam" id="PF03061">
    <property type="entry name" value="4HBT"/>
    <property type="match status" value="1"/>
</dbReference>
<comment type="catalytic activity">
    <reaction evidence="19">
        <text>octanoyl-CoA + H2O = octanoate + CoA + H(+)</text>
        <dbReference type="Rhea" id="RHEA:30143"/>
        <dbReference type="ChEBI" id="CHEBI:15377"/>
        <dbReference type="ChEBI" id="CHEBI:15378"/>
        <dbReference type="ChEBI" id="CHEBI:25646"/>
        <dbReference type="ChEBI" id="CHEBI:57287"/>
        <dbReference type="ChEBI" id="CHEBI:57386"/>
    </reaction>
    <physiologicalReaction direction="left-to-right" evidence="19">
        <dbReference type="Rhea" id="RHEA:30144"/>
    </physiologicalReaction>
</comment>
<keyword evidence="11" id="KW-0472">Membrane</keyword>
<evidence type="ECO:0000256" key="13">
    <source>
        <dbReference type="ARBA" id="ARBA00035852"/>
    </source>
</evidence>
<dbReference type="InterPro" id="IPR006683">
    <property type="entry name" value="Thioestr_dom"/>
</dbReference>
<dbReference type="Gene3D" id="3.10.129.10">
    <property type="entry name" value="Hotdog Thioesterase"/>
    <property type="match status" value="1"/>
</dbReference>
<protein>
    <recommendedName>
        <fullName evidence="17">Acyl-coenzyme A thioesterase THEM4</fullName>
        <ecNumber evidence="16">3.1.2.2</ecNumber>
    </recommendedName>
    <alternativeName>
        <fullName evidence="18">Thioesterase superfamily member 4</fullName>
    </alternativeName>
</protein>
<evidence type="ECO:0000256" key="4">
    <source>
        <dbReference type="ARBA" id="ARBA00022475"/>
    </source>
</evidence>
<evidence type="ECO:0000256" key="20">
    <source>
        <dbReference type="ARBA" id="ARBA00047734"/>
    </source>
</evidence>
<comment type="catalytic activity">
    <reaction evidence="21">
        <text>decanoyl-CoA + H2O = decanoate + CoA + H(+)</text>
        <dbReference type="Rhea" id="RHEA:40059"/>
        <dbReference type="ChEBI" id="CHEBI:15377"/>
        <dbReference type="ChEBI" id="CHEBI:15378"/>
        <dbReference type="ChEBI" id="CHEBI:27689"/>
        <dbReference type="ChEBI" id="CHEBI:57287"/>
        <dbReference type="ChEBI" id="CHEBI:61430"/>
    </reaction>
    <physiologicalReaction direction="left-to-right" evidence="21">
        <dbReference type="Rhea" id="RHEA:40060"/>
    </physiologicalReaction>
</comment>
<evidence type="ECO:0000256" key="18">
    <source>
        <dbReference type="ARBA" id="ARBA00043210"/>
    </source>
</evidence>
<evidence type="ECO:0000313" key="25">
    <source>
        <dbReference type="EMBL" id="MBB6479833.1"/>
    </source>
</evidence>